<protein>
    <submittedName>
        <fullName evidence="3">Stress responsive alpha-beta barrel domain protein</fullName>
    </submittedName>
</protein>
<feature type="domain" description="Stress-response A/B barrel" evidence="2">
    <location>
        <begin position="29"/>
        <end position="121"/>
    </location>
</feature>
<evidence type="ECO:0000313" key="3">
    <source>
        <dbReference type="EMBL" id="KKP67171.1"/>
    </source>
</evidence>
<reference evidence="3 4" key="1">
    <citation type="journal article" date="2015" name="Nature">
        <title>rRNA introns, odd ribosomes, and small enigmatic genomes across a large radiation of phyla.</title>
        <authorList>
            <person name="Brown C.T."/>
            <person name="Hug L.A."/>
            <person name="Thomas B.C."/>
            <person name="Sharon I."/>
            <person name="Castelle C.J."/>
            <person name="Singh A."/>
            <person name="Wilkins M.J."/>
            <person name="Williams K.H."/>
            <person name="Banfield J.F."/>
        </authorList>
    </citation>
    <scope>NUCLEOTIDE SEQUENCE [LARGE SCALE GENOMIC DNA]</scope>
</reference>
<evidence type="ECO:0000313" key="4">
    <source>
        <dbReference type="Proteomes" id="UP000034127"/>
    </source>
</evidence>
<organism evidence="3 4">
    <name type="scientific">Candidatus Roizmanbacteria bacterium GW2011_GWC2_35_12</name>
    <dbReference type="NCBI Taxonomy" id="1618485"/>
    <lineage>
        <taxon>Bacteria</taxon>
        <taxon>Candidatus Roizmaniibacteriota</taxon>
    </lineage>
</organism>
<gene>
    <name evidence="3" type="ORF">UR63_C0020G0043</name>
</gene>
<sequence>MARWRSGNADVCKTSTAGVRFPHAPPSMIVHLALYKWKKTANKEEVNRIVKKIKLLKNRIEGIKDIKAGENFSKYNLGYSHAFVVFAEDKKSLEKYKNNKTHKEIAIKIERIEEESLGFDFED</sequence>
<dbReference type="InterPro" id="IPR011008">
    <property type="entry name" value="Dimeric_a/b-barrel"/>
</dbReference>
<name>A0A0G0BTV4_9BACT</name>
<dbReference type="PANTHER" id="PTHR33178:SF10">
    <property type="entry name" value="STRESS-RESPONSE A_B BARREL DOMAIN-CONTAINING PROTEIN"/>
    <property type="match status" value="1"/>
</dbReference>
<dbReference type="EMBL" id="LBPX01000020">
    <property type="protein sequence ID" value="KKP67171.1"/>
    <property type="molecule type" value="Genomic_DNA"/>
</dbReference>
<dbReference type="SUPFAM" id="SSF54909">
    <property type="entry name" value="Dimeric alpha+beta barrel"/>
    <property type="match status" value="1"/>
</dbReference>
<dbReference type="InterPro" id="IPR013097">
    <property type="entry name" value="Dabb"/>
</dbReference>
<comment type="caution">
    <text evidence="3">The sequence shown here is derived from an EMBL/GenBank/DDBJ whole genome shotgun (WGS) entry which is preliminary data.</text>
</comment>
<dbReference type="SMART" id="SM00886">
    <property type="entry name" value="Dabb"/>
    <property type="match status" value="1"/>
</dbReference>
<dbReference type="InterPro" id="IPR044662">
    <property type="entry name" value="HS1/DABB1-like"/>
</dbReference>
<dbReference type="Pfam" id="PF07876">
    <property type="entry name" value="Dabb"/>
    <property type="match status" value="1"/>
</dbReference>
<proteinExistence type="predicted"/>
<accession>A0A0G0BTV4</accession>
<dbReference type="Proteomes" id="UP000034127">
    <property type="component" value="Unassembled WGS sequence"/>
</dbReference>
<dbReference type="PANTHER" id="PTHR33178">
    <property type="match status" value="1"/>
</dbReference>
<evidence type="ECO:0000259" key="2">
    <source>
        <dbReference type="PROSITE" id="PS51502"/>
    </source>
</evidence>
<comment type="subunit">
    <text evidence="1">Homodimer.</text>
</comment>
<dbReference type="PROSITE" id="PS51502">
    <property type="entry name" value="S_R_A_B_BARREL"/>
    <property type="match status" value="1"/>
</dbReference>
<dbReference type="Gene3D" id="3.30.70.100">
    <property type="match status" value="1"/>
</dbReference>
<dbReference type="AlphaFoldDB" id="A0A0G0BTV4"/>
<evidence type="ECO:0000256" key="1">
    <source>
        <dbReference type="ARBA" id="ARBA00011738"/>
    </source>
</evidence>